<feature type="compositionally biased region" description="Basic and acidic residues" evidence="1">
    <location>
        <begin position="110"/>
        <end position="120"/>
    </location>
</feature>
<protein>
    <submittedName>
        <fullName evidence="2">Uncharacterized protein</fullName>
    </submittedName>
</protein>
<comment type="caution">
    <text evidence="2">The sequence shown here is derived from an EMBL/GenBank/DDBJ whole genome shotgun (WGS) entry which is preliminary data.</text>
</comment>
<dbReference type="EMBL" id="JAUESC010000001">
    <property type="protein sequence ID" value="KAK0607387.1"/>
    <property type="molecule type" value="Genomic_DNA"/>
</dbReference>
<proteinExistence type="predicted"/>
<evidence type="ECO:0000256" key="1">
    <source>
        <dbReference type="SAM" id="MobiDB-lite"/>
    </source>
</evidence>
<accession>A0AA39TBQ8</accession>
<sequence>MVSLEEDAIPVDLRWTKSFLALTKVQEAAEREVITGMESIQKAQPKEVGGFSSSCHTLVGNDKAFLGHCCQDGKAAKKVKIGLTGQRKLLVGNRNRGSSVKSARMLRVKGFSDKGKERKSGGSVRGSINFSEYSATSSEDGTRESFFLDSLKVRGECSKRKGDGGGSGPDSLEGRSLPGGPPKPKRVSVINTPNSPIVYKNMHGGVKLCVDLGLVEEVSSKALADRKLKPILEEGEAFSSSVDSLVRATVLVEEERAREDELFQYSEAIEVEAAKDKVRVHNQEVNCHKNCVEQCDRGSDDNSSSMAKEVMVLATVAVEEKRAIEVEQADAAVKKRYTNSLVKKKGILSSGSSNSHRMRTRNSSVVEKEATKVMEVGNALGFNFRGTEK</sequence>
<evidence type="ECO:0000313" key="3">
    <source>
        <dbReference type="Proteomes" id="UP001168877"/>
    </source>
</evidence>
<organism evidence="2 3">
    <name type="scientific">Acer saccharum</name>
    <name type="common">Sugar maple</name>
    <dbReference type="NCBI Taxonomy" id="4024"/>
    <lineage>
        <taxon>Eukaryota</taxon>
        <taxon>Viridiplantae</taxon>
        <taxon>Streptophyta</taxon>
        <taxon>Embryophyta</taxon>
        <taxon>Tracheophyta</taxon>
        <taxon>Spermatophyta</taxon>
        <taxon>Magnoliopsida</taxon>
        <taxon>eudicotyledons</taxon>
        <taxon>Gunneridae</taxon>
        <taxon>Pentapetalae</taxon>
        <taxon>rosids</taxon>
        <taxon>malvids</taxon>
        <taxon>Sapindales</taxon>
        <taxon>Sapindaceae</taxon>
        <taxon>Hippocastanoideae</taxon>
        <taxon>Acereae</taxon>
        <taxon>Acer</taxon>
    </lineage>
</organism>
<evidence type="ECO:0000313" key="2">
    <source>
        <dbReference type="EMBL" id="KAK0607387.1"/>
    </source>
</evidence>
<reference evidence="2" key="1">
    <citation type="journal article" date="2022" name="Plant J.">
        <title>Strategies of tolerance reflected in two North American maple genomes.</title>
        <authorList>
            <person name="McEvoy S.L."/>
            <person name="Sezen U.U."/>
            <person name="Trouern-Trend A."/>
            <person name="McMahon S.M."/>
            <person name="Schaberg P.G."/>
            <person name="Yang J."/>
            <person name="Wegrzyn J.L."/>
            <person name="Swenson N.G."/>
        </authorList>
    </citation>
    <scope>NUCLEOTIDE SEQUENCE</scope>
    <source>
        <strain evidence="2">NS2018</strain>
    </source>
</reference>
<gene>
    <name evidence="2" type="ORF">LWI29_014185</name>
</gene>
<reference evidence="2" key="2">
    <citation type="submission" date="2023-06" db="EMBL/GenBank/DDBJ databases">
        <authorList>
            <person name="Swenson N.G."/>
            <person name="Wegrzyn J.L."/>
            <person name="Mcevoy S.L."/>
        </authorList>
    </citation>
    <scope>NUCLEOTIDE SEQUENCE</scope>
    <source>
        <strain evidence="2">NS2018</strain>
        <tissue evidence="2">Leaf</tissue>
    </source>
</reference>
<feature type="region of interest" description="Disordered" evidence="1">
    <location>
        <begin position="158"/>
        <end position="188"/>
    </location>
</feature>
<name>A0AA39TBQ8_ACESA</name>
<dbReference type="Proteomes" id="UP001168877">
    <property type="component" value="Unassembled WGS sequence"/>
</dbReference>
<dbReference type="AlphaFoldDB" id="A0AA39TBQ8"/>
<keyword evidence="3" id="KW-1185">Reference proteome</keyword>
<feature type="region of interest" description="Disordered" evidence="1">
    <location>
        <begin position="108"/>
        <end position="128"/>
    </location>
</feature>